<dbReference type="InterPro" id="IPR028889">
    <property type="entry name" value="USP"/>
</dbReference>
<dbReference type="OrthoDB" id="292964at2759"/>
<dbReference type="EC" id="3.4.19.12" evidence="7"/>
<dbReference type="GO" id="GO:0016579">
    <property type="term" value="P:protein deubiquitination"/>
    <property type="evidence" value="ECO:0007669"/>
    <property type="project" value="InterPro"/>
</dbReference>
<dbReference type="InterPro" id="IPR018200">
    <property type="entry name" value="USP_CS"/>
</dbReference>
<feature type="domain" description="USP" evidence="9">
    <location>
        <begin position="198"/>
        <end position="568"/>
    </location>
</feature>
<feature type="compositionally biased region" description="Polar residues" evidence="8">
    <location>
        <begin position="123"/>
        <end position="135"/>
    </location>
</feature>
<dbReference type="EMBL" id="NBNE01002434">
    <property type="protein sequence ID" value="OWZ10474.1"/>
    <property type="molecule type" value="Genomic_DNA"/>
</dbReference>
<dbReference type="PROSITE" id="PS00972">
    <property type="entry name" value="USP_1"/>
    <property type="match status" value="1"/>
</dbReference>
<dbReference type="InterPro" id="IPR001394">
    <property type="entry name" value="Peptidase_C19_UCH"/>
</dbReference>
<evidence type="ECO:0000256" key="8">
    <source>
        <dbReference type="SAM" id="MobiDB-lite"/>
    </source>
</evidence>
<comment type="caution">
    <text evidence="10">The sequence shown here is derived from an EMBL/GenBank/DDBJ whole genome shotgun (WGS) entry which is preliminary data.</text>
</comment>
<dbReference type="Proteomes" id="UP000198211">
    <property type="component" value="Unassembled WGS sequence"/>
</dbReference>
<dbReference type="GO" id="GO:0006508">
    <property type="term" value="P:proteolysis"/>
    <property type="evidence" value="ECO:0007669"/>
    <property type="project" value="UniProtKB-KW"/>
</dbReference>
<name>A0A225VZB6_9STRA</name>
<reference evidence="11" key="1">
    <citation type="submission" date="2017-03" db="EMBL/GenBank/DDBJ databases">
        <title>Phytopthora megakarya and P. palmivora, two closely related causual agents of cacao black pod achieved similar genome size and gene model numbers by different mechanisms.</title>
        <authorList>
            <person name="Ali S."/>
            <person name="Shao J."/>
            <person name="Larry D.J."/>
            <person name="Kronmiller B."/>
            <person name="Shen D."/>
            <person name="Strem M.D."/>
            <person name="Melnick R.L."/>
            <person name="Guiltinan M.J."/>
            <person name="Tyler B.M."/>
            <person name="Meinhardt L.W."/>
            <person name="Bailey B.A."/>
        </authorList>
    </citation>
    <scope>NUCLEOTIDE SEQUENCE [LARGE SCALE GENOMIC DNA]</scope>
    <source>
        <strain evidence="11">zdho120</strain>
    </source>
</reference>
<dbReference type="SUPFAM" id="SSF54001">
    <property type="entry name" value="Cysteine proteinases"/>
    <property type="match status" value="1"/>
</dbReference>
<dbReference type="PANTHER" id="PTHR21646:SF24">
    <property type="entry name" value="UBIQUITIN CARBOXYL-TERMINAL HYDROLASE"/>
    <property type="match status" value="1"/>
</dbReference>
<evidence type="ECO:0000256" key="7">
    <source>
        <dbReference type="RuleBase" id="RU366025"/>
    </source>
</evidence>
<evidence type="ECO:0000256" key="6">
    <source>
        <dbReference type="ARBA" id="ARBA00022807"/>
    </source>
</evidence>
<dbReference type="InterPro" id="IPR038765">
    <property type="entry name" value="Papain-like_cys_pep_sf"/>
</dbReference>
<feature type="compositionally biased region" description="Polar residues" evidence="8">
    <location>
        <begin position="146"/>
        <end position="155"/>
    </location>
</feature>
<dbReference type="InterPro" id="IPR050185">
    <property type="entry name" value="Ub_carboxyl-term_hydrolase"/>
</dbReference>
<evidence type="ECO:0000313" key="10">
    <source>
        <dbReference type="EMBL" id="OWZ10474.1"/>
    </source>
</evidence>
<protein>
    <recommendedName>
        <fullName evidence="7">Ubiquitin carboxyl-terminal hydrolase</fullName>
        <ecNumber evidence="7">3.4.19.12</ecNumber>
    </recommendedName>
</protein>
<feature type="compositionally biased region" description="Polar residues" evidence="8">
    <location>
        <begin position="168"/>
        <end position="186"/>
    </location>
</feature>
<dbReference type="GO" id="GO:0004843">
    <property type="term" value="F:cysteine-type deubiquitinase activity"/>
    <property type="evidence" value="ECO:0007669"/>
    <property type="project" value="UniProtKB-UniRule"/>
</dbReference>
<keyword evidence="11" id="KW-1185">Reference proteome</keyword>
<evidence type="ECO:0000313" key="11">
    <source>
        <dbReference type="Proteomes" id="UP000198211"/>
    </source>
</evidence>
<evidence type="ECO:0000256" key="3">
    <source>
        <dbReference type="ARBA" id="ARBA00022670"/>
    </source>
</evidence>
<dbReference type="PANTHER" id="PTHR21646">
    <property type="entry name" value="UBIQUITIN CARBOXYL-TERMINAL HYDROLASE"/>
    <property type="match status" value="1"/>
</dbReference>
<keyword evidence="4 7" id="KW-0833">Ubl conjugation pathway</keyword>
<keyword evidence="5 7" id="KW-0378">Hydrolase</keyword>
<evidence type="ECO:0000256" key="2">
    <source>
        <dbReference type="ARBA" id="ARBA00009085"/>
    </source>
</evidence>
<gene>
    <name evidence="10" type="ORF">PHMEG_00016676</name>
</gene>
<comment type="catalytic activity">
    <reaction evidence="1 7">
        <text>Thiol-dependent hydrolysis of ester, thioester, amide, peptide and isopeptide bonds formed by the C-terminal Gly of ubiquitin (a 76-residue protein attached to proteins as an intracellular targeting signal).</text>
        <dbReference type="EC" id="3.4.19.12"/>
    </reaction>
</comment>
<dbReference type="CDD" id="cd02674">
    <property type="entry name" value="Peptidase_C19R"/>
    <property type="match status" value="1"/>
</dbReference>
<feature type="compositionally biased region" description="Low complexity" evidence="8">
    <location>
        <begin position="82"/>
        <end position="112"/>
    </location>
</feature>
<dbReference type="PROSITE" id="PS50235">
    <property type="entry name" value="USP_3"/>
    <property type="match status" value="1"/>
</dbReference>
<evidence type="ECO:0000259" key="9">
    <source>
        <dbReference type="PROSITE" id="PS50235"/>
    </source>
</evidence>
<evidence type="ECO:0000256" key="5">
    <source>
        <dbReference type="ARBA" id="ARBA00022801"/>
    </source>
</evidence>
<dbReference type="PROSITE" id="PS00973">
    <property type="entry name" value="USP_2"/>
    <property type="match status" value="1"/>
</dbReference>
<dbReference type="Pfam" id="PF00443">
    <property type="entry name" value="UCH"/>
    <property type="match status" value="1"/>
</dbReference>
<dbReference type="Gene3D" id="3.90.70.10">
    <property type="entry name" value="Cysteine proteinases"/>
    <property type="match status" value="1"/>
</dbReference>
<comment type="similarity">
    <text evidence="2 7">Belongs to the peptidase C19 family.</text>
</comment>
<organism evidence="10 11">
    <name type="scientific">Phytophthora megakarya</name>
    <dbReference type="NCBI Taxonomy" id="4795"/>
    <lineage>
        <taxon>Eukaryota</taxon>
        <taxon>Sar</taxon>
        <taxon>Stramenopiles</taxon>
        <taxon>Oomycota</taxon>
        <taxon>Peronosporomycetes</taxon>
        <taxon>Peronosporales</taxon>
        <taxon>Peronosporaceae</taxon>
        <taxon>Phytophthora</taxon>
    </lineage>
</organism>
<dbReference type="AlphaFoldDB" id="A0A225VZB6"/>
<feature type="region of interest" description="Disordered" evidence="8">
    <location>
        <begin position="168"/>
        <end position="193"/>
    </location>
</feature>
<feature type="region of interest" description="Disordered" evidence="8">
    <location>
        <begin position="44"/>
        <end position="155"/>
    </location>
</feature>
<accession>A0A225VZB6</accession>
<evidence type="ECO:0000256" key="1">
    <source>
        <dbReference type="ARBA" id="ARBA00000707"/>
    </source>
</evidence>
<keyword evidence="3 7" id="KW-0645">Protease</keyword>
<evidence type="ECO:0000256" key="4">
    <source>
        <dbReference type="ARBA" id="ARBA00022786"/>
    </source>
</evidence>
<proteinExistence type="inferred from homology"/>
<sequence length="575" mass="63629">MAGSRLAQTLTTTSVDHLEQQEHNMFKQDRATVHMRVPFSTRSKKVAGSVTDSFDQPAVTAKPPPIGGKLLGRPANRAVSDSSTTRTTTSALASLTRFHSRQANQSTSSNSSSRERNNDELEFSNTLSNLPSIGNSELPRLAPNVGPSTSHMTSSNIVTSQAITSSISYPTRVSNGRTNGRTSPRNDLTRKRSPQGLVGLQNLGNTCFMNSCLQCVSNLPAIVKYFHPGHFAHEINELSPTKGALADAFGELIKALWTGEKFSVTRPVELKRLIGKVASRFTGYDQQDAQEFLRFMLDGLHEDLNRVKKKPAYYEIKDRPDAKDRDVSDEYWKFYLDRNASALSELFCGQLRSEIRCETCNHRSLCFDVFWDLSLPVPKKSGKNSAASHLRISSSFFSGGRTASATSDATASNSVPGGISIHDCLKAYTEQEFLSDDAAYYCAKCKTHRSVAKKISVYRLPNVLVLHLKRFSYTTFSRDKVSTNISFPAQCLDIAEYCARDAVVDGSTVYDLTGVVHHMGSLNGGHYTAECLNADTQEWFDFNDSSVTAIKKPELSSSSAYMLFYQRREEKSLTI</sequence>
<dbReference type="STRING" id="4795.A0A225VZB6"/>
<keyword evidence="6 7" id="KW-0788">Thiol protease</keyword>